<keyword evidence="7 11" id="KW-0472">Membrane</keyword>
<protein>
    <recommendedName>
        <fullName evidence="11">Olfactory receptor</fullName>
    </recommendedName>
</protein>
<feature type="transmembrane region" description="Helical" evidence="11">
    <location>
        <begin position="194"/>
        <end position="223"/>
    </location>
</feature>
<dbReference type="InterPro" id="IPR000276">
    <property type="entry name" value="GPCR_Rhodpsn"/>
</dbReference>
<dbReference type="CDD" id="cd15229">
    <property type="entry name" value="7tmA_OR8S1-like"/>
    <property type="match status" value="1"/>
</dbReference>
<dbReference type="GO" id="GO:0004984">
    <property type="term" value="F:olfactory receptor activity"/>
    <property type="evidence" value="ECO:0007669"/>
    <property type="project" value="InterPro"/>
</dbReference>
<feature type="transmembrane region" description="Helical" evidence="11">
    <location>
        <begin position="58"/>
        <end position="76"/>
    </location>
</feature>
<evidence type="ECO:0000256" key="1">
    <source>
        <dbReference type="ARBA" id="ARBA00004651"/>
    </source>
</evidence>
<feature type="transmembrane region" description="Helical" evidence="11">
    <location>
        <begin position="273"/>
        <end position="290"/>
    </location>
</feature>
<keyword evidence="4 11" id="KW-0552">Olfaction</keyword>
<dbReference type="GO" id="GO:0004930">
    <property type="term" value="F:G protein-coupled receptor activity"/>
    <property type="evidence" value="ECO:0007669"/>
    <property type="project" value="UniProtKB-KW"/>
</dbReference>
<keyword evidence="13" id="KW-1185">Reference proteome</keyword>
<dbReference type="PRINTS" id="PR00245">
    <property type="entry name" value="OLFACTORYR"/>
</dbReference>
<evidence type="ECO:0000256" key="11">
    <source>
        <dbReference type="RuleBase" id="RU363047"/>
    </source>
</evidence>
<dbReference type="PROSITE" id="PS00237">
    <property type="entry name" value="G_PROTEIN_RECEP_F1_1"/>
    <property type="match status" value="1"/>
</dbReference>
<dbReference type="InterPro" id="IPR050516">
    <property type="entry name" value="Olfactory_GPCR"/>
</dbReference>
<organism evidence="13 14">
    <name type="scientific">Eublepharis macularius</name>
    <name type="common">Leopard gecko</name>
    <name type="synonym">Cyrtodactylus macularius</name>
    <dbReference type="NCBI Taxonomy" id="481883"/>
    <lineage>
        <taxon>Eukaryota</taxon>
        <taxon>Metazoa</taxon>
        <taxon>Chordata</taxon>
        <taxon>Craniata</taxon>
        <taxon>Vertebrata</taxon>
        <taxon>Euteleostomi</taxon>
        <taxon>Lepidosauria</taxon>
        <taxon>Squamata</taxon>
        <taxon>Bifurcata</taxon>
        <taxon>Gekkota</taxon>
        <taxon>Eublepharidae</taxon>
        <taxon>Eublepharinae</taxon>
        <taxon>Eublepharis</taxon>
    </lineage>
</organism>
<evidence type="ECO:0000256" key="9">
    <source>
        <dbReference type="ARBA" id="ARBA00023224"/>
    </source>
</evidence>
<evidence type="ECO:0000256" key="3">
    <source>
        <dbReference type="ARBA" id="ARBA00022692"/>
    </source>
</evidence>
<evidence type="ECO:0000256" key="6">
    <source>
        <dbReference type="ARBA" id="ARBA00023040"/>
    </source>
</evidence>
<evidence type="ECO:0000256" key="4">
    <source>
        <dbReference type="ARBA" id="ARBA00022725"/>
    </source>
</evidence>
<evidence type="ECO:0000256" key="2">
    <source>
        <dbReference type="ARBA" id="ARBA00022475"/>
    </source>
</evidence>
<evidence type="ECO:0000256" key="5">
    <source>
        <dbReference type="ARBA" id="ARBA00022989"/>
    </source>
</evidence>
<keyword evidence="2 11" id="KW-1003">Cell membrane</keyword>
<reference evidence="14" key="1">
    <citation type="submission" date="2025-08" db="UniProtKB">
        <authorList>
            <consortium name="RefSeq"/>
        </authorList>
    </citation>
    <scope>IDENTIFICATION</scope>
    <source>
        <tissue evidence="14">Blood</tissue>
    </source>
</reference>
<dbReference type="AlphaFoldDB" id="A0AA97LBB7"/>
<comment type="subcellular location">
    <subcellularLocation>
        <location evidence="1 11">Cell membrane</location>
        <topology evidence="1 11">Multi-pass membrane protein</topology>
    </subcellularLocation>
</comment>
<comment type="similarity">
    <text evidence="10">Belongs to the G-protein coupled receptor 1 family.</text>
</comment>
<keyword evidence="9 10" id="KW-0807">Transducer</keyword>
<evidence type="ECO:0000313" key="14">
    <source>
        <dbReference type="RefSeq" id="XP_054849860.1"/>
    </source>
</evidence>
<evidence type="ECO:0000313" key="13">
    <source>
        <dbReference type="Proteomes" id="UP001190640"/>
    </source>
</evidence>
<keyword evidence="3 10" id="KW-0812">Transmembrane</keyword>
<dbReference type="SUPFAM" id="SSF81321">
    <property type="entry name" value="Family A G protein-coupled receptor-like"/>
    <property type="match status" value="1"/>
</dbReference>
<name>A0AA97LBB7_EUBMA</name>
<evidence type="ECO:0000259" key="12">
    <source>
        <dbReference type="PROSITE" id="PS50262"/>
    </source>
</evidence>
<sequence length="310" mass="34627">MVNETIITEFILLGLSSDPHLQIFLFLLFLIIFSMTLLGNAIIIVVTRMEAGLQTPMFFFLSHLAFVDICYSSVTLPKMLENFLAKNKTISQKGCIAQIFFFFQSACAEVFILSAMAYDRYVAICHPLHYSAIMKKTICRQLVGGAWSMGFLYAMVNTLPLANVHFCGNNTISHYSCELPSLLPLSCSSPLPNYVVLLISVLVFGLSSFLLTLISYIYIISTILKIQSAEGRSKAFSTCSSHLIVVGLFYTAAFFRYTKPSSDSLVDLDKLVSIQYSILTPLLNPIIYSLKNSEIKTALGKRLGKFRVFK</sequence>
<accession>A0AA97LBB7</accession>
<feature type="transmembrane region" description="Helical" evidence="11">
    <location>
        <begin position="138"/>
        <end position="156"/>
    </location>
</feature>
<feature type="domain" description="G-protein coupled receptors family 1 profile" evidence="12">
    <location>
        <begin position="39"/>
        <end position="288"/>
    </location>
</feature>
<dbReference type="KEGG" id="emc:129339298"/>
<dbReference type="PRINTS" id="PR00237">
    <property type="entry name" value="GPCRRHODOPSN"/>
</dbReference>
<keyword evidence="5 11" id="KW-1133">Transmembrane helix</keyword>
<dbReference type="Proteomes" id="UP001190640">
    <property type="component" value="Chromosome 12"/>
</dbReference>
<dbReference type="PANTHER" id="PTHR26452">
    <property type="entry name" value="OLFACTORY RECEPTOR"/>
    <property type="match status" value="1"/>
</dbReference>
<dbReference type="RefSeq" id="XP_054849860.1">
    <property type="nucleotide sequence ID" value="XM_054993885.1"/>
</dbReference>
<dbReference type="InterPro" id="IPR000725">
    <property type="entry name" value="Olfact_rcpt"/>
</dbReference>
<evidence type="ECO:0000256" key="7">
    <source>
        <dbReference type="ARBA" id="ARBA00023136"/>
    </source>
</evidence>
<proteinExistence type="inferred from homology"/>
<dbReference type="GeneID" id="129339298"/>
<keyword evidence="6 10" id="KW-0297">G-protein coupled receptor</keyword>
<evidence type="ECO:0000256" key="8">
    <source>
        <dbReference type="ARBA" id="ARBA00023170"/>
    </source>
</evidence>
<gene>
    <name evidence="14" type="primary">LOC129339298</name>
</gene>
<keyword evidence="11" id="KW-0716">Sensory transduction</keyword>
<feature type="transmembrane region" description="Helical" evidence="11">
    <location>
        <begin position="23"/>
        <end position="46"/>
    </location>
</feature>
<dbReference type="Gene3D" id="1.20.1070.10">
    <property type="entry name" value="Rhodopsin 7-helix transmembrane proteins"/>
    <property type="match status" value="1"/>
</dbReference>
<keyword evidence="8 10" id="KW-0675">Receptor</keyword>
<dbReference type="InterPro" id="IPR017452">
    <property type="entry name" value="GPCR_Rhodpsn_7TM"/>
</dbReference>
<dbReference type="Pfam" id="PF13853">
    <property type="entry name" value="7tm_4"/>
    <property type="match status" value="1"/>
</dbReference>
<dbReference type="FunFam" id="1.20.1070.10:FF:000015">
    <property type="entry name" value="Olfactory receptor"/>
    <property type="match status" value="1"/>
</dbReference>
<evidence type="ECO:0000256" key="10">
    <source>
        <dbReference type="RuleBase" id="RU000688"/>
    </source>
</evidence>
<dbReference type="PROSITE" id="PS50262">
    <property type="entry name" value="G_PROTEIN_RECEP_F1_2"/>
    <property type="match status" value="1"/>
</dbReference>
<dbReference type="GO" id="GO:0005886">
    <property type="term" value="C:plasma membrane"/>
    <property type="evidence" value="ECO:0007669"/>
    <property type="project" value="UniProtKB-SubCell"/>
</dbReference>
<feature type="transmembrane region" description="Helical" evidence="11">
    <location>
        <begin position="96"/>
        <end position="118"/>
    </location>
</feature>
<feature type="transmembrane region" description="Helical" evidence="11">
    <location>
        <begin position="235"/>
        <end position="253"/>
    </location>
</feature>